<dbReference type="GO" id="GO:0003677">
    <property type="term" value="F:DNA binding"/>
    <property type="evidence" value="ECO:0007669"/>
    <property type="project" value="UniProtKB-UniRule"/>
</dbReference>
<proteinExistence type="predicted"/>
<dbReference type="SUPFAM" id="SSF46689">
    <property type="entry name" value="Homeodomain-like"/>
    <property type="match status" value="1"/>
</dbReference>
<dbReference type="RefSeq" id="WP_133349417.1">
    <property type="nucleotide sequence ID" value="NZ_SMZQ01000006.1"/>
</dbReference>
<dbReference type="PANTHER" id="PTHR47506">
    <property type="entry name" value="TRANSCRIPTIONAL REGULATORY PROTEIN"/>
    <property type="match status" value="1"/>
</dbReference>
<dbReference type="EMBL" id="SMZQ01000006">
    <property type="protein sequence ID" value="TDL36680.1"/>
    <property type="molecule type" value="Genomic_DNA"/>
</dbReference>
<feature type="DNA-binding region" description="H-T-H motif" evidence="4">
    <location>
        <begin position="35"/>
        <end position="54"/>
    </location>
</feature>
<accession>A0A4R5XXP4</accession>
<dbReference type="PANTHER" id="PTHR47506:SF1">
    <property type="entry name" value="HTH-TYPE TRANSCRIPTIONAL REGULATOR YJDC"/>
    <property type="match status" value="1"/>
</dbReference>
<name>A0A4R5XXP4_9MICC</name>
<evidence type="ECO:0000256" key="2">
    <source>
        <dbReference type="ARBA" id="ARBA00023125"/>
    </source>
</evidence>
<sequence>MPAPDVSVPPRRPARQLLLAAAARLFYANGVAGTGIDAITSEAGVAKKSLYNNFASKADLVAAYLEARHTEWLELYRSRLENAGNTRDRVLAVFDAYLDHANAAYEHGFRGCGLLNAAAELPAGDAGREAVRRHKEAVEELLATHVLELLPGEHKRATELARHLSFLLEGATARAGLEGGDARLRDARLLAARMLEDL</sequence>
<evidence type="ECO:0000256" key="3">
    <source>
        <dbReference type="ARBA" id="ARBA00023163"/>
    </source>
</evidence>
<dbReference type="AlphaFoldDB" id="A0A4R5XXP4"/>
<evidence type="ECO:0000313" key="6">
    <source>
        <dbReference type="EMBL" id="TDL36680.1"/>
    </source>
</evidence>
<dbReference type="InterPro" id="IPR001647">
    <property type="entry name" value="HTH_TetR"/>
</dbReference>
<reference evidence="6 7" key="1">
    <citation type="submission" date="2019-03" db="EMBL/GenBank/DDBJ databases">
        <title>Genome Sequencing and Assembly of Various Microbes Isolated from Partially Reclaimed Soil and Acid Mine Drainage (AMD) Site.</title>
        <authorList>
            <person name="Steinbock B."/>
            <person name="Bechtold R."/>
            <person name="Sevigny J.L."/>
            <person name="Thomas D."/>
            <person name="Cuthill L.R."/>
            <person name="Aveiro Johannsen E.J."/>
            <person name="Thomas K."/>
            <person name="Ghosh A."/>
        </authorList>
    </citation>
    <scope>NUCLEOTIDE SEQUENCE [LARGE SCALE GENOMIC DNA]</scope>
    <source>
        <strain evidence="6 7">S-A1</strain>
    </source>
</reference>
<dbReference type="PROSITE" id="PS50977">
    <property type="entry name" value="HTH_TETR_2"/>
    <property type="match status" value="1"/>
</dbReference>
<evidence type="ECO:0000313" key="7">
    <source>
        <dbReference type="Proteomes" id="UP000294621"/>
    </source>
</evidence>
<dbReference type="InterPro" id="IPR036271">
    <property type="entry name" value="Tet_transcr_reg_TetR-rel_C_sf"/>
</dbReference>
<dbReference type="InterPro" id="IPR009057">
    <property type="entry name" value="Homeodomain-like_sf"/>
</dbReference>
<evidence type="ECO:0000256" key="4">
    <source>
        <dbReference type="PROSITE-ProRule" id="PRU00335"/>
    </source>
</evidence>
<organism evidence="6 7">
    <name type="scientific">Arthrobacter nitrophenolicus</name>
    <dbReference type="NCBI Taxonomy" id="683150"/>
    <lineage>
        <taxon>Bacteria</taxon>
        <taxon>Bacillati</taxon>
        <taxon>Actinomycetota</taxon>
        <taxon>Actinomycetes</taxon>
        <taxon>Micrococcales</taxon>
        <taxon>Micrococcaceae</taxon>
        <taxon>Arthrobacter</taxon>
    </lineage>
</organism>
<keyword evidence="2 4" id="KW-0238">DNA-binding</keyword>
<dbReference type="SUPFAM" id="SSF48498">
    <property type="entry name" value="Tetracyclin repressor-like, C-terminal domain"/>
    <property type="match status" value="1"/>
</dbReference>
<dbReference type="Proteomes" id="UP000294621">
    <property type="component" value="Unassembled WGS sequence"/>
</dbReference>
<keyword evidence="3" id="KW-0804">Transcription</keyword>
<feature type="domain" description="HTH tetR-type" evidence="5">
    <location>
        <begin position="12"/>
        <end position="72"/>
    </location>
</feature>
<dbReference type="Gene3D" id="1.10.357.10">
    <property type="entry name" value="Tetracycline Repressor, domain 2"/>
    <property type="match status" value="1"/>
</dbReference>
<dbReference type="Pfam" id="PF00440">
    <property type="entry name" value="TetR_N"/>
    <property type="match status" value="1"/>
</dbReference>
<protein>
    <submittedName>
        <fullName evidence="6">TetR/AcrR family transcriptional regulator</fullName>
    </submittedName>
</protein>
<dbReference type="OrthoDB" id="3196926at2"/>
<comment type="caution">
    <text evidence="6">The sequence shown here is derived from an EMBL/GenBank/DDBJ whole genome shotgun (WGS) entry which is preliminary data.</text>
</comment>
<gene>
    <name evidence="6" type="ORF">E2R57_12070</name>
</gene>
<evidence type="ECO:0000259" key="5">
    <source>
        <dbReference type="PROSITE" id="PS50977"/>
    </source>
</evidence>
<keyword evidence="1" id="KW-0805">Transcription regulation</keyword>
<dbReference type="PRINTS" id="PR00455">
    <property type="entry name" value="HTHTETR"/>
</dbReference>
<evidence type="ECO:0000256" key="1">
    <source>
        <dbReference type="ARBA" id="ARBA00023015"/>
    </source>
</evidence>